<dbReference type="AlphaFoldDB" id="D2QZ62"/>
<organism evidence="2 3">
    <name type="scientific">Pirellula staleyi (strain ATCC 27377 / DSM 6068 / ICPB 4128)</name>
    <name type="common">Pirella staleyi</name>
    <dbReference type="NCBI Taxonomy" id="530564"/>
    <lineage>
        <taxon>Bacteria</taxon>
        <taxon>Pseudomonadati</taxon>
        <taxon>Planctomycetota</taxon>
        <taxon>Planctomycetia</taxon>
        <taxon>Pirellulales</taxon>
        <taxon>Pirellulaceae</taxon>
        <taxon>Pirellula</taxon>
    </lineage>
</organism>
<feature type="domain" description="Aspartate/glutamate/uridylate kinase" evidence="1">
    <location>
        <begin position="9"/>
        <end position="166"/>
    </location>
</feature>
<dbReference type="STRING" id="530564.Psta_3593"/>
<dbReference type="Proteomes" id="UP000001887">
    <property type="component" value="Chromosome"/>
</dbReference>
<dbReference type="KEGG" id="psl:Psta_3593"/>
<accession>D2QZ62</accession>
<evidence type="ECO:0000313" key="2">
    <source>
        <dbReference type="EMBL" id="ADB18254.1"/>
    </source>
</evidence>
<dbReference type="Gene3D" id="3.40.1160.10">
    <property type="entry name" value="Acetylglutamate kinase-like"/>
    <property type="match status" value="1"/>
</dbReference>
<sequence length="205" mass="22293">MIPRKRSLAIVKLGGSLLDWPGLCGALEQFLAEFSVSHSHLLIVIGGGKLADAIRDADAVHQLGDHASHALAIRAMQLSALIVQQIIRPRAQVLHLVSELDSWLAQPATETAWIAILDPLEFLEHHEPQMPGAVLPASWDVTSDSIAARLAQVLKASELVLLKSVDAPSRDADELAKLAIVDNFFSEIARSIAWRIVNLRTFGAR</sequence>
<evidence type="ECO:0000313" key="3">
    <source>
        <dbReference type="Proteomes" id="UP000001887"/>
    </source>
</evidence>
<gene>
    <name evidence="2" type="ordered locus">Psta_3593</name>
</gene>
<dbReference type="GO" id="GO:0016301">
    <property type="term" value="F:kinase activity"/>
    <property type="evidence" value="ECO:0007669"/>
    <property type="project" value="UniProtKB-KW"/>
</dbReference>
<dbReference type="OrthoDB" id="8526978at2"/>
<dbReference type="SUPFAM" id="SSF53633">
    <property type="entry name" value="Carbamate kinase-like"/>
    <property type="match status" value="1"/>
</dbReference>
<reference evidence="2 3" key="1">
    <citation type="journal article" date="2009" name="Stand. Genomic Sci.">
        <title>Complete genome sequence of Pirellula staleyi type strain (ATCC 27377).</title>
        <authorList>
            <person name="Clum A."/>
            <person name="Tindall B.J."/>
            <person name="Sikorski J."/>
            <person name="Ivanova N."/>
            <person name="Mavrommatis K."/>
            <person name="Lucas S."/>
            <person name="Glavina del Rio T."/>
            <person name="Nolan M."/>
            <person name="Chen F."/>
            <person name="Tice H."/>
            <person name="Pitluck S."/>
            <person name="Cheng J.F."/>
            <person name="Chertkov O."/>
            <person name="Brettin T."/>
            <person name="Han C."/>
            <person name="Detter J.C."/>
            <person name="Kuske C."/>
            <person name="Bruce D."/>
            <person name="Goodwin L."/>
            <person name="Ovchinikova G."/>
            <person name="Pati A."/>
            <person name="Mikhailova N."/>
            <person name="Chen A."/>
            <person name="Palaniappan K."/>
            <person name="Land M."/>
            <person name="Hauser L."/>
            <person name="Chang Y.J."/>
            <person name="Jeffries C.D."/>
            <person name="Chain P."/>
            <person name="Rohde M."/>
            <person name="Goker M."/>
            <person name="Bristow J."/>
            <person name="Eisen J.A."/>
            <person name="Markowitz V."/>
            <person name="Hugenholtz P."/>
            <person name="Kyrpides N.C."/>
            <person name="Klenk H.P."/>
            <person name="Lapidus A."/>
        </authorList>
    </citation>
    <scope>NUCLEOTIDE SEQUENCE [LARGE SCALE GENOMIC DNA]</scope>
    <source>
        <strain evidence="3">ATCC 27377 / DSM 6068 / ICPB 4128</strain>
    </source>
</reference>
<evidence type="ECO:0000259" key="1">
    <source>
        <dbReference type="Pfam" id="PF00696"/>
    </source>
</evidence>
<dbReference type="Pfam" id="PF00696">
    <property type="entry name" value="AA_kinase"/>
    <property type="match status" value="1"/>
</dbReference>
<dbReference type="InterPro" id="IPR001048">
    <property type="entry name" value="Asp/Glu/Uridylate_kinase"/>
</dbReference>
<dbReference type="InterPro" id="IPR036393">
    <property type="entry name" value="AceGlu_kinase-like_sf"/>
</dbReference>
<dbReference type="eggNOG" id="COG2054">
    <property type="taxonomic scope" value="Bacteria"/>
</dbReference>
<keyword evidence="2" id="KW-0808">Transferase</keyword>
<keyword evidence="3" id="KW-1185">Reference proteome</keyword>
<proteinExistence type="predicted"/>
<name>D2QZ62_PIRSD</name>
<keyword evidence="2" id="KW-0418">Kinase</keyword>
<protein>
    <submittedName>
        <fullName evidence="2">Aspartate/glutamate/uridylate kinase</fullName>
    </submittedName>
</protein>
<dbReference type="EMBL" id="CP001848">
    <property type="protein sequence ID" value="ADB18254.1"/>
    <property type="molecule type" value="Genomic_DNA"/>
</dbReference>
<dbReference type="HOGENOM" id="CLU_089197_1_0_0"/>